<dbReference type="Pfam" id="PF00847">
    <property type="entry name" value="AP2"/>
    <property type="match status" value="1"/>
</dbReference>
<dbReference type="PRINTS" id="PR00367">
    <property type="entry name" value="ETHRSPELEMNT"/>
</dbReference>
<dbReference type="AlphaFoldDB" id="A0A7G8AUE2"/>
<dbReference type="PANTHER" id="PTHR31985:SF183">
    <property type="entry name" value="DEHYDRATION-RESPONSIVE ELEMENT-BINDING PROTEIN 3-LIKE"/>
    <property type="match status" value="1"/>
</dbReference>
<evidence type="ECO:0000256" key="10">
    <source>
        <dbReference type="SAM" id="Phobius"/>
    </source>
</evidence>
<keyword evidence="6" id="KW-0804">Transcription</keyword>
<keyword evidence="5" id="KW-0010">Activator</keyword>
<keyword evidence="10" id="KW-0812">Transmembrane</keyword>
<dbReference type="InterPro" id="IPR016177">
    <property type="entry name" value="DNA-bd_dom_sf"/>
</dbReference>
<name>A0A7G8AUE2_CAMAC</name>
<evidence type="ECO:0000256" key="3">
    <source>
        <dbReference type="ARBA" id="ARBA00023015"/>
    </source>
</evidence>
<dbReference type="PROSITE" id="PS51032">
    <property type="entry name" value="AP2_ERF"/>
    <property type="match status" value="1"/>
</dbReference>
<organism evidence="12">
    <name type="scientific">Camptotheca acuminata</name>
    <name type="common">Happy tree</name>
    <dbReference type="NCBI Taxonomy" id="16922"/>
    <lineage>
        <taxon>Eukaryota</taxon>
        <taxon>Viridiplantae</taxon>
        <taxon>Streptophyta</taxon>
        <taxon>Embryophyta</taxon>
        <taxon>Tracheophyta</taxon>
        <taxon>Spermatophyta</taxon>
        <taxon>Magnoliopsida</taxon>
        <taxon>eudicotyledons</taxon>
        <taxon>Gunneridae</taxon>
        <taxon>Pentapetalae</taxon>
        <taxon>asterids</taxon>
        <taxon>Cornales</taxon>
        <taxon>Nyssaceae</taxon>
        <taxon>Camptotheca</taxon>
    </lineage>
</organism>
<keyword evidence="10" id="KW-1133">Transmembrane helix</keyword>
<evidence type="ECO:0000256" key="2">
    <source>
        <dbReference type="ARBA" id="ARBA00022821"/>
    </source>
</evidence>
<evidence type="ECO:0000313" key="12">
    <source>
        <dbReference type="EMBL" id="QNI23811.1"/>
    </source>
</evidence>
<evidence type="ECO:0000256" key="9">
    <source>
        <dbReference type="SAM" id="MobiDB-lite"/>
    </source>
</evidence>
<keyword evidence="10" id="KW-0472">Membrane</keyword>
<dbReference type="Gene3D" id="3.30.730.10">
    <property type="entry name" value="AP2/ERF domain"/>
    <property type="match status" value="1"/>
</dbReference>
<dbReference type="CDD" id="cd00018">
    <property type="entry name" value="AP2"/>
    <property type="match status" value="1"/>
</dbReference>
<keyword evidence="3" id="KW-0805">Transcription regulation</keyword>
<reference evidence="12" key="2">
    <citation type="journal article" date="2020" name="Chin J Nat Med">
        <title>Genome-wide identification and analysis of AP2/ERF transcription factors related to camptothecin biosynthesis in Camptotheca acuminata.</title>
        <authorList>
            <person name="Hu Y.T."/>
            <person name="Xu Z.C."/>
            <person name="Tian Y."/>
            <person name="Gao R.R."/>
            <person name="Ji A.J."/>
            <person name="Pu X.D."/>
            <person name="Wang Y."/>
            <person name="Liu X."/>
            <person name="Song J.Y."/>
        </authorList>
    </citation>
    <scope>NUCLEOTIDE SEQUENCE</scope>
    <source>
        <strain evidence="12">Cac076</strain>
    </source>
</reference>
<dbReference type="SUPFAM" id="SSF54171">
    <property type="entry name" value="DNA-binding domain"/>
    <property type="match status" value="1"/>
</dbReference>
<evidence type="ECO:0000256" key="1">
    <source>
        <dbReference type="ARBA" id="ARBA00004123"/>
    </source>
</evidence>
<evidence type="ECO:0000256" key="4">
    <source>
        <dbReference type="ARBA" id="ARBA00023125"/>
    </source>
</evidence>
<evidence type="ECO:0000256" key="8">
    <source>
        <dbReference type="ARBA" id="ARBA00024343"/>
    </source>
</evidence>
<feature type="transmembrane region" description="Helical" evidence="10">
    <location>
        <begin position="48"/>
        <end position="68"/>
    </location>
</feature>
<protein>
    <submittedName>
        <fullName evidence="12">AP2/ERF transcription factor</fullName>
    </submittedName>
</protein>
<dbReference type="GO" id="GO:0005634">
    <property type="term" value="C:nucleus"/>
    <property type="evidence" value="ECO:0007669"/>
    <property type="project" value="UniProtKB-SubCell"/>
</dbReference>
<proteinExistence type="evidence at transcript level"/>
<sequence length="325" mass="36147">MGHFRRARNLPLFLSPKSSPPISLPRVLLLCLFVASLSQSPHFSNTPIEISISLLIHLFLYIYLYILYEIIDLVYPKRVITMSPFTMAEAQSLEAESTTKNSRSTCSSSSTGSTQSMSSSVPNLSNQQNRVENRTKRTRDNDKHPDYRGVRMRSWGKWVSEIREPRKKSRIWLGTYPTPEMAARAHDVAALSIKGNSAILNFPQLAESLPCPASLAPRDVQAAAAKAAAMEQFSTSALSLSSLPSSDVSTTTSDELGEITELPSLEGSYDSPKSSTEFILVDSVDGWLYPPWRVHDSDFGGYSFDQTAAIDSLISRSFDTLKWYF</sequence>
<dbReference type="InterPro" id="IPR036955">
    <property type="entry name" value="AP2/ERF_dom_sf"/>
</dbReference>
<evidence type="ECO:0000256" key="5">
    <source>
        <dbReference type="ARBA" id="ARBA00023159"/>
    </source>
</evidence>
<keyword evidence="2" id="KW-0611">Plant defense</keyword>
<feature type="domain" description="AP2/ERF" evidence="11">
    <location>
        <begin position="146"/>
        <end position="203"/>
    </location>
</feature>
<comment type="similarity">
    <text evidence="8">Belongs to the AP2/ERF transcription factor family. ERF subfamily.</text>
</comment>
<feature type="compositionally biased region" description="Basic and acidic residues" evidence="9">
    <location>
        <begin position="131"/>
        <end position="148"/>
    </location>
</feature>
<evidence type="ECO:0000256" key="7">
    <source>
        <dbReference type="ARBA" id="ARBA00023242"/>
    </source>
</evidence>
<feature type="compositionally biased region" description="Polar residues" evidence="9">
    <location>
        <begin position="121"/>
        <end position="130"/>
    </location>
</feature>
<feature type="compositionally biased region" description="Low complexity" evidence="9">
    <location>
        <begin position="98"/>
        <end position="120"/>
    </location>
</feature>
<evidence type="ECO:0000256" key="6">
    <source>
        <dbReference type="ARBA" id="ARBA00023163"/>
    </source>
</evidence>
<keyword evidence="7" id="KW-0539">Nucleus</keyword>
<comment type="subcellular location">
    <subcellularLocation>
        <location evidence="1">Nucleus</location>
    </subcellularLocation>
</comment>
<feature type="region of interest" description="Disordered" evidence="9">
    <location>
        <begin position="94"/>
        <end position="148"/>
    </location>
</feature>
<dbReference type="PANTHER" id="PTHR31985">
    <property type="entry name" value="ETHYLENE-RESPONSIVE TRANSCRIPTION FACTOR ERF042-RELATED"/>
    <property type="match status" value="1"/>
</dbReference>
<reference evidence="12" key="1">
    <citation type="submission" date="2019-12" db="EMBL/GenBank/DDBJ databases">
        <authorList>
            <person name="Hu Y."/>
        </authorList>
    </citation>
    <scope>NUCLEOTIDE SEQUENCE</scope>
    <source>
        <strain evidence="12">Cac076</strain>
    </source>
</reference>
<dbReference type="FunFam" id="3.30.730.10:FF:000001">
    <property type="entry name" value="Ethylene-responsive transcription factor 2"/>
    <property type="match status" value="1"/>
</dbReference>
<dbReference type="GO" id="GO:0003677">
    <property type="term" value="F:DNA binding"/>
    <property type="evidence" value="ECO:0007669"/>
    <property type="project" value="UniProtKB-KW"/>
</dbReference>
<keyword evidence="4" id="KW-0238">DNA-binding</keyword>
<accession>A0A7G8AUE2</accession>
<dbReference type="InterPro" id="IPR001471">
    <property type="entry name" value="AP2/ERF_dom"/>
</dbReference>
<dbReference type="EMBL" id="MN863613">
    <property type="protein sequence ID" value="QNI23811.1"/>
    <property type="molecule type" value="mRNA"/>
</dbReference>
<dbReference type="InterPro" id="IPR051032">
    <property type="entry name" value="AP2/ERF_TF_ERF_subfamily"/>
</dbReference>
<dbReference type="GO" id="GO:0006952">
    <property type="term" value="P:defense response"/>
    <property type="evidence" value="ECO:0007669"/>
    <property type="project" value="UniProtKB-KW"/>
</dbReference>
<dbReference type="GO" id="GO:0003700">
    <property type="term" value="F:DNA-binding transcription factor activity"/>
    <property type="evidence" value="ECO:0007669"/>
    <property type="project" value="InterPro"/>
</dbReference>
<evidence type="ECO:0000259" key="11">
    <source>
        <dbReference type="PROSITE" id="PS51032"/>
    </source>
</evidence>
<dbReference type="SMART" id="SM00380">
    <property type="entry name" value="AP2"/>
    <property type="match status" value="1"/>
</dbReference>